<dbReference type="Proteomes" id="UP000325517">
    <property type="component" value="Chromosome"/>
</dbReference>
<protein>
    <recommendedName>
        <fullName evidence="1">Cysteine-rich CPCC domain-containing protein</fullName>
    </recommendedName>
</protein>
<sequence length="72" mass="8520">MQQAICPCCRFPTLEKRGNDDICKVCKWQDDGQDDPHADEVWGGPNFDYSLTEARKNFKTYRIMFRESDREN</sequence>
<reference evidence="2 3" key="1">
    <citation type="submission" date="2018-07" db="EMBL/GenBank/DDBJ databases">
        <title>Complete genome sequence of Psychrobacillus sp. PB01, isolated from iceberg, and comparative genome analysis of Psychrobacillus strains.</title>
        <authorList>
            <person name="Lee P.C."/>
        </authorList>
    </citation>
    <scope>NUCLEOTIDE SEQUENCE [LARGE SCALE GENOMIC DNA]</scope>
    <source>
        <strain evidence="2 3">PB01</strain>
    </source>
</reference>
<dbReference type="OrthoDB" id="1456570at2"/>
<gene>
    <name evidence="2" type="ORF">PB01_10980</name>
</gene>
<dbReference type="KEGG" id="psyo:PB01_10980"/>
<evidence type="ECO:0000313" key="3">
    <source>
        <dbReference type="Proteomes" id="UP000325517"/>
    </source>
</evidence>
<dbReference type="RefSeq" id="WP_151700229.1">
    <property type="nucleotide sequence ID" value="NZ_CP031223.1"/>
</dbReference>
<accession>A0A5J6SN01</accession>
<proteinExistence type="predicted"/>
<dbReference type="AlphaFoldDB" id="A0A5J6SN01"/>
<name>A0A5J6SN01_9BACI</name>
<keyword evidence="3" id="KW-1185">Reference proteome</keyword>
<dbReference type="Pfam" id="PF14206">
    <property type="entry name" value="Cys_rich_CPCC"/>
    <property type="match status" value="1"/>
</dbReference>
<organism evidence="2 3">
    <name type="scientific">Psychrobacillus glaciei</name>
    <dbReference type="NCBI Taxonomy" id="2283160"/>
    <lineage>
        <taxon>Bacteria</taxon>
        <taxon>Bacillati</taxon>
        <taxon>Bacillota</taxon>
        <taxon>Bacilli</taxon>
        <taxon>Bacillales</taxon>
        <taxon>Bacillaceae</taxon>
        <taxon>Psychrobacillus</taxon>
    </lineage>
</organism>
<dbReference type="InterPro" id="IPR025983">
    <property type="entry name" value="Cys_rich_CPCC"/>
</dbReference>
<dbReference type="EMBL" id="CP031223">
    <property type="protein sequence ID" value="QFF99306.1"/>
    <property type="molecule type" value="Genomic_DNA"/>
</dbReference>
<feature type="domain" description="Cysteine-rich CPCC" evidence="1">
    <location>
        <begin position="6"/>
        <end position="64"/>
    </location>
</feature>
<evidence type="ECO:0000313" key="2">
    <source>
        <dbReference type="EMBL" id="QFF99306.1"/>
    </source>
</evidence>
<evidence type="ECO:0000259" key="1">
    <source>
        <dbReference type="Pfam" id="PF14206"/>
    </source>
</evidence>